<sequence>TKYQVTFKVHNSENVDGLILISFDEIPLGGFGGPNAWIVMKGSSMKEDRYVTLKGNQTKEIGIICEDRPIAIKLNTLISRNLPATFIRLFQKPEFNEKADVFEGERILESFPNQNEPGVIIVDNEDQGFQILTQPPESFLMKLLNKSPKDNEYIVNVMFPPNRWSNAVQSEFYGIFKHTAHYIKAGAGKQKVQWNAAIPEKGKYDIYYHTPNTGEVVLRFAGSDDVERIKNVDDLNFIIYHDDGIDEITLEETAKGWSYLGTYPLSQGISKIELTDKSKGKIVYAETA</sequence>
<dbReference type="Gene3D" id="2.60.120.260">
    <property type="entry name" value="Galactose-binding domain-like"/>
    <property type="match status" value="1"/>
</dbReference>
<feature type="non-terminal residue" evidence="1">
    <location>
        <position position="1"/>
    </location>
</feature>
<organism evidence="1">
    <name type="scientific">marine sediment metagenome</name>
    <dbReference type="NCBI Taxonomy" id="412755"/>
    <lineage>
        <taxon>unclassified sequences</taxon>
        <taxon>metagenomes</taxon>
        <taxon>ecological metagenomes</taxon>
    </lineage>
</organism>
<reference evidence="1" key="1">
    <citation type="journal article" date="2014" name="Front. Microbiol.">
        <title>High frequency of phylogenetically diverse reductive dehalogenase-homologous genes in deep subseafloor sedimentary metagenomes.</title>
        <authorList>
            <person name="Kawai M."/>
            <person name="Futagami T."/>
            <person name="Toyoda A."/>
            <person name="Takaki Y."/>
            <person name="Nishi S."/>
            <person name="Hori S."/>
            <person name="Arai W."/>
            <person name="Tsubouchi T."/>
            <person name="Morono Y."/>
            <person name="Uchiyama I."/>
            <person name="Ito T."/>
            <person name="Fujiyama A."/>
            <person name="Inagaki F."/>
            <person name="Takami H."/>
        </authorList>
    </citation>
    <scope>NUCLEOTIDE SEQUENCE</scope>
    <source>
        <strain evidence="1">Expedition CK06-06</strain>
    </source>
</reference>
<evidence type="ECO:0000313" key="1">
    <source>
        <dbReference type="EMBL" id="GAI80128.1"/>
    </source>
</evidence>
<dbReference type="AlphaFoldDB" id="X1RHN8"/>
<gene>
    <name evidence="1" type="ORF">S12H4_18938</name>
</gene>
<dbReference type="EMBL" id="BARW01009410">
    <property type="protein sequence ID" value="GAI80128.1"/>
    <property type="molecule type" value="Genomic_DNA"/>
</dbReference>
<protein>
    <submittedName>
        <fullName evidence="1">Uncharacterized protein</fullName>
    </submittedName>
</protein>
<name>X1RHN8_9ZZZZ</name>
<accession>X1RHN8</accession>
<comment type="caution">
    <text evidence="1">The sequence shown here is derived from an EMBL/GenBank/DDBJ whole genome shotgun (WGS) entry which is preliminary data.</text>
</comment>
<proteinExistence type="predicted"/>